<gene>
    <name evidence="3" type="ORF">g.4569</name>
</gene>
<dbReference type="EMBL" id="GEDC01024522">
    <property type="protein sequence ID" value="JAS12776.1"/>
    <property type="molecule type" value="Transcribed_RNA"/>
</dbReference>
<organism evidence="3">
    <name type="scientific">Clastoptera arizonana</name>
    <name type="common">Arizona spittle bug</name>
    <dbReference type="NCBI Taxonomy" id="38151"/>
    <lineage>
        <taxon>Eukaryota</taxon>
        <taxon>Metazoa</taxon>
        <taxon>Ecdysozoa</taxon>
        <taxon>Arthropoda</taxon>
        <taxon>Hexapoda</taxon>
        <taxon>Insecta</taxon>
        <taxon>Pterygota</taxon>
        <taxon>Neoptera</taxon>
        <taxon>Paraneoptera</taxon>
        <taxon>Hemiptera</taxon>
        <taxon>Auchenorrhyncha</taxon>
        <taxon>Cercopoidea</taxon>
        <taxon>Clastopteridae</taxon>
        <taxon>Clastoptera</taxon>
    </lineage>
</organism>
<evidence type="ECO:0000313" key="3">
    <source>
        <dbReference type="EMBL" id="JAS12776.1"/>
    </source>
</evidence>
<keyword evidence="2" id="KW-0472">Membrane</keyword>
<keyword evidence="2" id="KW-0812">Transmembrane</keyword>
<dbReference type="SUPFAM" id="SSF53098">
    <property type="entry name" value="Ribonuclease H-like"/>
    <property type="match status" value="1"/>
</dbReference>
<dbReference type="Gene3D" id="3.30.420.10">
    <property type="entry name" value="Ribonuclease H-like superfamily/Ribonuclease H"/>
    <property type="match status" value="2"/>
</dbReference>
<dbReference type="GO" id="GO:1990432">
    <property type="term" value="P:siRNA 3'-end processing"/>
    <property type="evidence" value="ECO:0007669"/>
    <property type="project" value="TreeGrafter"/>
</dbReference>
<dbReference type="InterPro" id="IPR006941">
    <property type="entry name" value="RNase_CAF1"/>
</dbReference>
<name>A0A1B6CGZ9_9HEMI</name>
<feature type="transmembrane region" description="Helical" evidence="2">
    <location>
        <begin position="516"/>
        <end position="536"/>
    </location>
</feature>
<protein>
    <submittedName>
        <fullName evidence="3">Uncharacterized protein</fullName>
    </submittedName>
</protein>
<keyword evidence="2" id="KW-1133">Transmembrane helix</keyword>
<sequence>MCDVVKSNFDSLYPQIEKSLKSAAFIAIDSEFSGLISNSKFKRSLFDSGKENYLKMKHGIEQFIIFQFGLSVYHFNRERNEYAADIYNFYIFPHSFGSVDHKFLCQSSSWEFLCRYNFDFNMVAYKGISYLNNQQEKIIRKEFQENSCILNDAENLQAKKIIQEECSKILEWCLTAKINDSTYVDLNGIDFRLEYFLHKEIRRRFKQVWTYSEVLKIRIVMLSEEEVSKLETTHGRKLEETLLRNLLGFSKIFKLLVDLKKPIIGHNCFLDFMIAYNQFYAPLPTSYDVFKKNIHFLFPHVFDTKFMSYEVRRILMKEDKKVTVWPGNSLVELYEYFRDSKPLVSHIPKIIINDGIKEPAVEKRVHHACWDAYMTGFCFIYLAHFKAVENLGRNAISRPLSRTEHLAGVALYENCVNLMRCNIPFINFSGKDPPSNRPKSLHVRRKDLKAVDIYEITELLSSFGSVDVKSDGQGGALVAAARNSVYFDILWFYKGNEEFRIVPYFPLAHSRVIKSVLWSGIAISSGLVLTYLLSILRTSS</sequence>
<dbReference type="PANTHER" id="PTHR15092:SF22">
    <property type="entry name" value="POLY(A)-SPECIFIC RIBONUCLEASE PNLDC1"/>
    <property type="match status" value="1"/>
</dbReference>
<accession>A0A1B6CGZ9</accession>
<dbReference type="InterPro" id="IPR012337">
    <property type="entry name" value="RNaseH-like_sf"/>
</dbReference>
<dbReference type="InterPro" id="IPR036397">
    <property type="entry name" value="RNaseH_sf"/>
</dbReference>
<proteinExistence type="inferred from homology"/>
<dbReference type="GO" id="GO:0005783">
    <property type="term" value="C:endoplasmic reticulum"/>
    <property type="evidence" value="ECO:0007669"/>
    <property type="project" value="TreeGrafter"/>
</dbReference>
<dbReference type="Pfam" id="PF04857">
    <property type="entry name" value="CAF1"/>
    <property type="match status" value="1"/>
</dbReference>
<dbReference type="GO" id="GO:0000289">
    <property type="term" value="P:nuclear-transcribed mRNA poly(A) tail shortening"/>
    <property type="evidence" value="ECO:0007669"/>
    <property type="project" value="TreeGrafter"/>
</dbReference>
<dbReference type="GO" id="GO:0005634">
    <property type="term" value="C:nucleus"/>
    <property type="evidence" value="ECO:0007669"/>
    <property type="project" value="TreeGrafter"/>
</dbReference>
<reference evidence="3" key="1">
    <citation type="submission" date="2015-12" db="EMBL/GenBank/DDBJ databases">
        <title>De novo transcriptome assembly of four potential Pierce s Disease insect vectors from Arizona vineyards.</title>
        <authorList>
            <person name="Tassone E.E."/>
        </authorList>
    </citation>
    <scope>NUCLEOTIDE SEQUENCE</scope>
</reference>
<dbReference type="InterPro" id="IPR051181">
    <property type="entry name" value="CAF1_poly(A)_ribonucleases"/>
</dbReference>
<evidence type="ECO:0000256" key="2">
    <source>
        <dbReference type="SAM" id="Phobius"/>
    </source>
</evidence>
<dbReference type="AlphaFoldDB" id="A0A1B6CGZ9"/>
<dbReference type="GO" id="GO:0003723">
    <property type="term" value="F:RNA binding"/>
    <property type="evidence" value="ECO:0007669"/>
    <property type="project" value="TreeGrafter"/>
</dbReference>
<comment type="similarity">
    <text evidence="1">Belongs to the CAF1 family.</text>
</comment>
<dbReference type="PANTHER" id="PTHR15092">
    <property type="entry name" value="POLY A -SPECIFIC RIBONUCLEASE/TARGET OF EGR1, MEMBER 1"/>
    <property type="match status" value="1"/>
</dbReference>
<dbReference type="GO" id="GO:0000175">
    <property type="term" value="F:3'-5'-RNA exonuclease activity"/>
    <property type="evidence" value="ECO:0007669"/>
    <property type="project" value="TreeGrafter"/>
</dbReference>
<dbReference type="GO" id="GO:1990431">
    <property type="term" value="P:priRNA 3'-end processing"/>
    <property type="evidence" value="ECO:0007669"/>
    <property type="project" value="TreeGrafter"/>
</dbReference>
<evidence type="ECO:0000256" key="1">
    <source>
        <dbReference type="ARBA" id="ARBA00008372"/>
    </source>
</evidence>